<dbReference type="OrthoDB" id="1933281at2759"/>
<dbReference type="FunFam" id="3.30.40.10:FF:000143">
    <property type="entry name" value="Regulator of gluconeogenesis Rmd5"/>
    <property type="match status" value="1"/>
</dbReference>
<keyword evidence="16" id="KW-1185">Reference proteome</keyword>
<comment type="similarity">
    <text evidence="6">Belongs to the RMD5/GID2 family.</text>
</comment>
<dbReference type="GO" id="GO:0005737">
    <property type="term" value="C:cytoplasm"/>
    <property type="evidence" value="ECO:0007669"/>
    <property type="project" value="UniProtKB-SubCell"/>
</dbReference>
<evidence type="ECO:0000256" key="1">
    <source>
        <dbReference type="ARBA" id="ARBA00004496"/>
    </source>
</evidence>
<evidence type="ECO:0000256" key="11">
    <source>
        <dbReference type="SAM" id="MobiDB-lite"/>
    </source>
</evidence>
<name>A0A6A6NT65_9PEZI</name>
<dbReference type="GO" id="GO:0008270">
    <property type="term" value="F:zinc ion binding"/>
    <property type="evidence" value="ECO:0007669"/>
    <property type="project" value="UniProtKB-KW"/>
</dbReference>
<dbReference type="InterPro" id="IPR044063">
    <property type="entry name" value="ZF_RING_GID"/>
</dbReference>
<dbReference type="InterPro" id="IPR027370">
    <property type="entry name" value="Znf-RING_euk"/>
</dbReference>
<gene>
    <name evidence="15" type="ORF">BDY21DRAFT_373986</name>
</gene>
<dbReference type="InterPro" id="IPR045098">
    <property type="entry name" value="Fyv10_fam"/>
</dbReference>
<dbReference type="Gene3D" id="3.30.40.10">
    <property type="entry name" value="Zinc/RING finger domain, C3HC4 (zinc finger)"/>
    <property type="match status" value="1"/>
</dbReference>
<proteinExistence type="inferred from homology"/>
<evidence type="ECO:0000256" key="2">
    <source>
        <dbReference type="ARBA" id="ARBA00022490"/>
    </source>
</evidence>
<evidence type="ECO:0000256" key="3">
    <source>
        <dbReference type="ARBA" id="ARBA00022723"/>
    </source>
</evidence>
<evidence type="ECO:0000256" key="7">
    <source>
        <dbReference type="ARBA" id="ARBA00075398"/>
    </source>
</evidence>
<feature type="zinc finger region" description="RING-Gid-type" evidence="10">
    <location>
        <begin position="447"/>
        <end position="488"/>
    </location>
</feature>
<dbReference type="InterPro" id="IPR001841">
    <property type="entry name" value="Znf_RING"/>
</dbReference>
<evidence type="ECO:0000259" key="12">
    <source>
        <dbReference type="PROSITE" id="PS50089"/>
    </source>
</evidence>
<evidence type="ECO:0000256" key="4">
    <source>
        <dbReference type="ARBA" id="ARBA00022771"/>
    </source>
</evidence>
<sequence>MESVSQDCTKLEGRAVYTKVLSEIDKMIASAEDCKQQLETRPVQRSIALAKLQNNLNKSFTKINDDFKPVDSASKSFTKTLDKHFRGKPIPDSESDFIAPFPGYINRAIVMHLLREGRFSAAETFIAEVNARPPHKVPEPRFGRWNYLDETGSTPPPRMKQDILATIEYWVEIRDRASDLAWQRDFANDGAGCSGGGGRSLETATLQRRFADMYHILDMMRVGNLQPAVDWAREHADDLHARGSNLLFELCRLQFITYFMGGGDDNDGDTPMIDALDSSSGNPSYYDRLSKQQSPSVSSGPIRAYQYARATFGSFASKYKRDIQRLMGAFAYHPNISESPYGMLFATAAPDGGNESGAGAALHAHGGVPAAWRDAAAHFTREFCSLLGLSAQSPLYISATAGGIALPMLLKVRVVMREKRTEWTSRDELPIEVPLPPDFHFHSIFVCPVSKEQSTDRNPPMMMPCGHVICKESLQRISKGARFKCPYCPSESHPRDAMVVYF</sequence>
<dbReference type="PROSITE" id="PS50897">
    <property type="entry name" value="CTLH"/>
    <property type="match status" value="1"/>
</dbReference>
<dbReference type="GO" id="GO:0061630">
    <property type="term" value="F:ubiquitin protein ligase activity"/>
    <property type="evidence" value="ECO:0007669"/>
    <property type="project" value="InterPro"/>
</dbReference>
<dbReference type="GO" id="GO:0034657">
    <property type="term" value="C:GID complex"/>
    <property type="evidence" value="ECO:0007669"/>
    <property type="project" value="TreeGrafter"/>
</dbReference>
<dbReference type="GO" id="GO:0005634">
    <property type="term" value="C:nucleus"/>
    <property type="evidence" value="ECO:0007669"/>
    <property type="project" value="TreeGrafter"/>
</dbReference>
<dbReference type="InterPro" id="IPR037683">
    <property type="entry name" value="Rmd5_dRing"/>
</dbReference>
<dbReference type="Proteomes" id="UP000799766">
    <property type="component" value="Unassembled WGS sequence"/>
</dbReference>
<evidence type="ECO:0000313" key="15">
    <source>
        <dbReference type="EMBL" id="KAF2454748.1"/>
    </source>
</evidence>
<dbReference type="AlphaFoldDB" id="A0A6A6NT65"/>
<evidence type="ECO:0000259" key="14">
    <source>
        <dbReference type="PROSITE" id="PS51867"/>
    </source>
</evidence>
<evidence type="ECO:0000256" key="9">
    <source>
        <dbReference type="PROSITE-ProRule" id="PRU00175"/>
    </source>
</evidence>
<dbReference type="CDD" id="cd16652">
    <property type="entry name" value="dRING_Rmd5p-like"/>
    <property type="match status" value="1"/>
</dbReference>
<feature type="domain" description="CTLH" evidence="13">
    <location>
        <begin position="209"/>
        <end position="266"/>
    </location>
</feature>
<keyword evidence="5" id="KW-0862">Zinc</keyword>
<dbReference type="Pfam" id="PF13445">
    <property type="entry name" value="zf-RING_UBOX"/>
    <property type="match status" value="1"/>
</dbReference>
<dbReference type="PANTHER" id="PTHR12170">
    <property type="entry name" value="MACROPHAGE ERYTHROBLAST ATTACHER-RELATED"/>
    <property type="match status" value="1"/>
</dbReference>
<comment type="subcellular location">
    <subcellularLocation>
        <location evidence="1">Cytoplasm</location>
    </subcellularLocation>
</comment>
<feature type="domain" description="RING-Gid-type" evidence="14">
    <location>
        <begin position="447"/>
        <end position="488"/>
    </location>
</feature>
<dbReference type="GO" id="GO:0043161">
    <property type="term" value="P:proteasome-mediated ubiquitin-dependent protein catabolic process"/>
    <property type="evidence" value="ECO:0007669"/>
    <property type="project" value="InterPro"/>
</dbReference>
<dbReference type="EMBL" id="MU001690">
    <property type="protein sequence ID" value="KAF2454748.1"/>
    <property type="molecule type" value="Genomic_DNA"/>
</dbReference>
<dbReference type="InterPro" id="IPR013083">
    <property type="entry name" value="Znf_RING/FYVE/PHD"/>
</dbReference>
<dbReference type="SMART" id="SM00184">
    <property type="entry name" value="RING"/>
    <property type="match status" value="1"/>
</dbReference>
<feature type="region of interest" description="Disordered" evidence="11">
    <location>
        <begin position="269"/>
        <end position="298"/>
    </location>
</feature>
<dbReference type="Pfam" id="PF10607">
    <property type="entry name" value="CTLH"/>
    <property type="match status" value="1"/>
</dbReference>
<organism evidence="15 16">
    <name type="scientific">Lineolata rhizophorae</name>
    <dbReference type="NCBI Taxonomy" id="578093"/>
    <lineage>
        <taxon>Eukaryota</taxon>
        <taxon>Fungi</taxon>
        <taxon>Dikarya</taxon>
        <taxon>Ascomycota</taxon>
        <taxon>Pezizomycotina</taxon>
        <taxon>Dothideomycetes</taxon>
        <taxon>Dothideomycetes incertae sedis</taxon>
        <taxon>Lineolatales</taxon>
        <taxon>Lineolataceae</taxon>
        <taxon>Lineolata</taxon>
    </lineage>
</organism>
<feature type="domain" description="RING-type" evidence="12">
    <location>
        <begin position="447"/>
        <end position="488"/>
    </location>
</feature>
<dbReference type="PROSITE" id="PS51867">
    <property type="entry name" value="ZF_RING_GID"/>
    <property type="match status" value="1"/>
</dbReference>
<evidence type="ECO:0000313" key="16">
    <source>
        <dbReference type="Proteomes" id="UP000799766"/>
    </source>
</evidence>
<evidence type="ECO:0000256" key="6">
    <source>
        <dbReference type="ARBA" id="ARBA00061136"/>
    </source>
</evidence>
<dbReference type="SMART" id="SM00668">
    <property type="entry name" value="CTLH"/>
    <property type="match status" value="1"/>
</dbReference>
<keyword evidence="3" id="KW-0479">Metal-binding</keyword>
<reference evidence="15" key="1">
    <citation type="journal article" date="2020" name="Stud. Mycol.">
        <title>101 Dothideomycetes genomes: a test case for predicting lifestyles and emergence of pathogens.</title>
        <authorList>
            <person name="Haridas S."/>
            <person name="Albert R."/>
            <person name="Binder M."/>
            <person name="Bloem J."/>
            <person name="Labutti K."/>
            <person name="Salamov A."/>
            <person name="Andreopoulos B."/>
            <person name="Baker S."/>
            <person name="Barry K."/>
            <person name="Bills G."/>
            <person name="Bluhm B."/>
            <person name="Cannon C."/>
            <person name="Castanera R."/>
            <person name="Culley D."/>
            <person name="Daum C."/>
            <person name="Ezra D."/>
            <person name="Gonzalez J."/>
            <person name="Henrissat B."/>
            <person name="Kuo A."/>
            <person name="Liang C."/>
            <person name="Lipzen A."/>
            <person name="Lutzoni F."/>
            <person name="Magnuson J."/>
            <person name="Mondo S."/>
            <person name="Nolan M."/>
            <person name="Ohm R."/>
            <person name="Pangilinan J."/>
            <person name="Park H.-J."/>
            <person name="Ramirez L."/>
            <person name="Alfaro M."/>
            <person name="Sun H."/>
            <person name="Tritt A."/>
            <person name="Yoshinaga Y."/>
            <person name="Zwiers L.-H."/>
            <person name="Turgeon B."/>
            <person name="Goodwin S."/>
            <person name="Spatafora J."/>
            <person name="Crous P."/>
            <person name="Grigoriev I."/>
        </authorList>
    </citation>
    <scope>NUCLEOTIDE SEQUENCE</scope>
    <source>
        <strain evidence="15">ATCC 16933</strain>
    </source>
</reference>
<dbReference type="SUPFAM" id="SSF57850">
    <property type="entry name" value="RING/U-box"/>
    <property type="match status" value="1"/>
</dbReference>
<evidence type="ECO:0000259" key="13">
    <source>
        <dbReference type="PROSITE" id="PS50897"/>
    </source>
</evidence>
<keyword evidence="2" id="KW-0963">Cytoplasm</keyword>
<dbReference type="PANTHER" id="PTHR12170:SF3">
    <property type="entry name" value="GH10162P"/>
    <property type="match status" value="1"/>
</dbReference>
<keyword evidence="4 9" id="KW-0863">Zinc-finger</keyword>
<dbReference type="InterPro" id="IPR024964">
    <property type="entry name" value="CTLH/CRA"/>
</dbReference>
<protein>
    <recommendedName>
        <fullName evidence="8">GID complex catalytic subunit 2</fullName>
    </recommendedName>
    <alternativeName>
        <fullName evidence="7">Glucose-induced degradation protein 2</fullName>
    </alternativeName>
</protein>
<dbReference type="PROSITE" id="PS50089">
    <property type="entry name" value="ZF_RING_2"/>
    <property type="match status" value="1"/>
</dbReference>
<evidence type="ECO:0000256" key="10">
    <source>
        <dbReference type="PROSITE-ProRule" id="PRU01215"/>
    </source>
</evidence>
<accession>A0A6A6NT65</accession>
<evidence type="ECO:0000256" key="5">
    <source>
        <dbReference type="ARBA" id="ARBA00022833"/>
    </source>
</evidence>
<evidence type="ECO:0000256" key="8">
    <source>
        <dbReference type="ARBA" id="ARBA00080744"/>
    </source>
</evidence>
<dbReference type="InterPro" id="IPR006595">
    <property type="entry name" value="CTLH_C"/>
</dbReference>